<protein>
    <submittedName>
        <fullName evidence="5">ZMYM2 protein</fullName>
    </submittedName>
</protein>
<feature type="non-terminal residue" evidence="5">
    <location>
        <position position="112"/>
    </location>
</feature>
<keyword evidence="3" id="KW-0832">Ubl conjugation</keyword>
<evidence type="ECO:0000256" key="2">
    <source>
        <dbReference type="ARBA" id="ARBA00022553"/>
    </source>
</evidence>
<accession>A0A851NM93</accession>
<evidence type="ECO:0000313" key="6">
    <source>
        <dbReference type="Proteomes" id="UP000613066"/>
    </source>
</evidence>
<evidence type="ECO:0000259" key="4">
    <source>
        <dbReference type="Pfam" id="PF12012"/>
    </source>
</evidence>
<dbReference type="PANTHER" id="PTHR46963">
    <property type="entry name" value="SIMILAR TO RIKEN CDNA E130308A19"/>
    <property type="match status" value="1"/>
</dbReference>
<dbReference type="InterPro" id="IPR042838">
    <property type="entry name" value="KIAA1958"/>
</dbReference>
<dbReference type="AlphaFoldDB" id="A0A851NM93"/>
<dbReference type="Pfam" id="PF12012">
    <property type="entry name" value="DUF3504"/>
    <property type="match status" value="1"/>
</dbReference>
<gene>
    <name evidence="5" type="primary">Zmym2</name>
    <name evidence="5" type="ORF">PENPIL_R15296</name>
</gene>
<reference evidence="5" key="1">
    <citation type="submission" date="2019-09" db="EMBL/GenBank/DDBJ databases">
        <title>Bird 10,000 Genomes (B10K) Project - Family phase.</title>
        <authorList>
            <person name="Zhang G."/>
        </authorList>
    </citation>
    <scope>NUCLEOTIDE SEQUENCE</scope>
    <source>
        <strain evidence="5">B10K-DU-001-08</strain>
        <tissue evidence="5">Muscle</tissue>
    </source>
</reference>
<evidence type="ECO:0000313" key="5">
    <source>
        <dbReference type="EMBL" id="NXC41287.1"/>
    </source>
</evidence>
<comment type="caution">
    <text evidence="5">The sequence shown here is derived from an EMBL/GenBank/DDBJ whole genome shotgun (WGS) entry which is preliminary data.</text>
</comment>
<dbReference type="EMBL" id="WBMW01001777">
    <property type="protein sequence ID" value="NXC41287.1"/>
    <property type="molecule type" value="Genomic_DNA"/>
</dbReference>
<evidence type="ECO:0000256" key="3">
    <source>
        <dbReference type="ARBA" id="ARBA00022843"/>
    </source>
</evidence>
<keyword evidence="6" id="KW-1185">Reference proteome</keyword>
<keyword evidence="1" id="KW-1017">Isopeptide bond</keyword>
<name>A0A851NM93_9GALL</name>
<proteinExistence type="predicted"/>
<keyword evidence="2" id="KW-0597">Phosphoprotein</keyword>
<feature type="non-terminal residue" evidence="5">
    <location>
        <position position="1"/>
    </location>
</feature>
<dbReference type="InterPro" id="IPR021893">
    <property type="entry name" value="ZMYM2-like_C"/>
</dbReference>
<organism evidence="5 6">
    <name type="scientific">Penelope pileata</name>
    <dbReference type="NCBI Taxonomy" id="1118817"/>
    <lineage>
        <taxon>Eukaryota</taxon>
        <taxon>Metazoa</taxon>
        <taxon>Chordata</taxon>
        <taxon>Craniata</taxon>
        <taxon>Vertebrata</taxon>
        <taxon>Euteleostomi</taxon>
        <taxon>Archelosauria</taxon>
        <taxon>Archosauria</taxon>
        <taxon>Dinosauria</taxon>
        <taxon>Saurischia</taxon>
        <taxon>Theropoda</taxon>
        <taxon>Coelurosauria</taxon>
        <taxon>Aves</taxon>
        <taxon>Neognathae</taxon>
        <taxon>Galloanserae</taxon>
        <taxon>Galliformes</taxon>
        <taxon>Cracidae</taxon>
        <taxon>Penelope</taxon>
    </lineage>
</organism>
<dbReference type="OrthoDB" id="5957988at2759"/>
<evidence type="ECO:0000256" key="1">
    <source>
        <dbReference type="ARBA" id="ARBA00022499"/>
    </source>
</evidence>
<feature type="domain" description="ZMYM2-like/QRICH1 C-terminal" evidence="4">
    <location>
        <begin position="46"/>
        <end position="111"/>
    </location>
</feature>
<dbReference type="Proteomes" id="UP000613066">
    <property type="component" value="Unassembled WGS sequence"/>
</dbReference>
<dbReference type="PANTHER" id="PTHR46963:SF3">
    <property type="entry name" value="DUF3504 DOMAIN-CONTAINING PROTEIN"/>
    <property type="match status" value="1"/>
</dbReference>
<sequence length="112" mass="13237">ASTHSQRQNLYWGQLVLRKDEAGLEYLEWKSDLGAGETTGESTPYLFARPDNPDNCPVQVYKKYAEKRPGDMLHDYDPLYLSPKRMYSMWDQVWYSRKSLTRNKIEQMLKVI</sequence>